<organism evidence="2 3">
    <name type="scientific">Fusarium langsethiae</name>
    <dbReference type="NCBI Taxonomy" id="179993"/>
    <lineage>
        <taxon>Eukaryota</taxon>
        <taxon>Fungi</taxon>
        <taxon>Dikarya</taxon>
        <taxon>Ascomycota</taxon>
        <taxon>Pezizomycotina</taxon>
        <taxon>Sordariomycetes</taxon>
        <taxon>Hypocreomycetidae</taxon>
        <taxon>Hypocreales</taxon>
        <taxon>Nectriaceae</taxon>
        <taxon>Fusarium</taxon>
    </lineage>
</organism>
<evidence type="ECO:0000313" key="3">
    <source>
        <dbReference type="Proteomes" id="UP000037904"/>
    </source>
</evidence>
<keyword evidence="3" id="KW-1185">Reference proteome</keyword>
<protein>
    <submittedName>
        <fullName evidence="2">Uncharacterized protein</fullName>
    </submittedName>
</protein>
<feature type="signal peptide" evidence="1">
    <location>
        <begin position="1"/>
        <end position="18"/>
    </location>
</feature>
<dbReference type="EMBL" id="JXCE01000708">
    <property type="protein sequence ID" value="KPA36230.1"/>
    <property type="molecule type" value="Genomic_DNA"/>
</dbReference>
<sequence>MKFSNILALGMIVAGVDAAYPNPGNGPPDACYTSVAKPNDKQRSMDCKSFLLTTTTPKKSTIYRTTTITRKTLTVTKSITATSTSFATATSINSVVQTVTDNIVITRTLEQTKIVTEQATTTVTTQAADPNPSIKHKRSAPRIPEYLDNLCTNSAQYSSACFRIGVTAKTVTAPRVTIVSKIVRVKIPRATTVRTTASTTWVTQTVKTTVVVKTYSTEEITKTIDVVTEDVTVATKTVTETTTKTETSQPIETVKLIAVGSNDPALLGGVGFSSLESSQGSSNMFNADFTFDTTNQQYTIHKVTGELKAINGPGNAAGLSASYNYSPGSGNPYGAVMIQGKGAPALVCVWCWSIQVMVIQDAIWVASTPYQPQKMPKNRPSQEKRNKAKYAEALESRRERELHEHETAKAVADNDELDFRAKIDQLAKFRRWFSGDTPILNQFLEGTLTVAETVNIIAKPIDEAYSTADFGHQYLEQERCARTQRGFYSPEKALELWGPEEDYPEPEEELDPSKSTEAQLWQLWLSILHAAKRIPFADEAQQEKLVDIVKAFKARPNPPLPEPMTIPLKRSWIWQSDKLWTDLSVLGISVSETFNDVCGCGAGWLWPERRACENLFAFMARLTSNGIDLSRIGVSCVGALERTPSPGYRPFPAPPISEILSYDVTCAALWTITAGKEVYSGYPNTRDERDIQVVDRIIGLRDNELPWNRSLKKHKGRARWETARKEFARRRFEEESRNNDLSSEVRELAAKAAQAMVPLIWLHGQKADQ</sequence>
<reference evidence="2 3" key="1">
    <citation type="submission" date="2015-04" db="EMBL/GenBank/DDBJ databases">
        <title>The draft genome sequence of Fusarium langsethiae, a T-2/HT-2 mycotoxin producer.</title>
        <authorList>
            <person name="Lysoe E."/>
            <person name="Divon H.H."/>
            <person name="Terzi V."/>
            <person name="Orru L."/>
            <person name="Lamontanara A."/>
            <person name="Kolseth A.-K."/>
            <person name="Frandsen R.J."/>
            <person name="Nielsen K."/>
            <person name="Thrane U."/>
        </authorList>
    </citation>
    <scope>NUCLEOTIDE SEQUENCE [LARGE SCALE GENOMIC DNA]</scope>
    <source>
        <strain evidence="2 3">Fl201059</strain>
    </source>
</reference>
<dbReference type="OrthoDB" id="3350591at2759"/>
<dbReference type="InterPro" id="IPR022085">
    <property type="entry name" value="OpdG"/>
</dbReference>
<evidence type="ECO:0000313" key="2">
    <source>
        <dbReference type="EMBL" id="KPA36230.1"/>
    </source>
</evidence>
<dbReference type="Pfam" id="PF12311">
    <property type="entry name" value="DUF3632"/>
    <property type="match status" value="1"/>
</dbReference>
<keyword evidence="1" id="KW-0732">Signal</keyword>
<name>A0A0M9ENB1_FUSLA</name>
<dbReference type="AlphaFoldDB" id="A0A0M9ENB1"/>
<evidence type="ECO:0000256" key="1">
    <source>
        <dbReference type="SAM" id="SignalP"/>
    </source>
</evidence>
<dbReference type="PANTHER" id="PTHR38797">
    <property type="entry name" value="NUCLEAR PORE COMPLEX PROTEIN NUP85-RELATED"/>
    <property type="match status" value="1"/>
</dbReference>
<comment type="caution">
    <text evidence="2">The sequence shown here is derived from an EMBL/GenBank/DDBJ whole genome shotgun (WGS) entry which is preliminary data.</text>
</comment>
<dbReference type="Proteomes" id="UP000037904">
    <property type="component" value="Unassembled WGS sequence"/>
</dbReference>
<dbReference type="PANTHER" id="PTHR38797:SF4">
    <property type="entry name" value="NUCLEAR PORE COMPLEX PROTEIN NUP85"/>
    <property type="match status" value="1"/>
</dbReference>
<feature type="chain" id="PRO_5005834889" evidence="1">
    <location>
        <begin position="19"/>
        <end position="769"/>
    </location>
</feature>
<gene>
    <name evidence="2" type="ORF">FLAG1_11020</name>
</gene>
<dbReference type="InterPro" id="IPR053204">
    <property type="entry name" value="Oxopyrrolidines_Biosynth-assoc"/>
</dbReference>
<proteinExistence type="predicted"/>
<accession>A0A0M9ENB1</accession>